<accession>A0AA38MB42</accession>
<evidence type="ECO:0000256" key="1">
    <source>
        <dbReference type="ARBA" id="ARBA00001971"/>
    </source>
</evidence>
<dbReference type="CDD" id="cd11054">
    <property type="entry name" value="CYP24A1-like"/>
    <property type="match status" value="1"/>
</dbReference>
<dbReference type="PRINTS" id="PR00463">
    <property type="entry name" value="EP450I"/>
</dbReference>
<evidence type="ECO:0000256" key="4">
    <source>
        <dbReference type="ARBA" id="ARBA00022723"/>
    </source>
</evidence>
<dbReference type="InterPro" id="IPR002401">
    <property type="entry name" value="Cyt_P450_E_grp-I"/>
</dbReference>
<keyword evidence="10" id="KW-0175">Coiled coil</keyword>
<keyword evidence="6 8" id="KW-0408">Iron</keyword>
<gene>
    <name evidence="11" type="ORF">Zmor_021163</name>
</gene>
<evidence type="ECO:0000256" key="10">
    <source>
        <dbReference type="SAM" id="Coils"/>
    </source>
</evidence>
<evidence type="ECO:0000313" key="12">
    <source>
        <dbReference type="Proteomes" id="UP001168821"/>
    </source>
</evidence>
<dbReference type="PANTHER" id="PTHR24279:SF120">
    <property type="entry name" value="CYTOCHROME P450"/>
    <property type="match status" value="1"/>
</dbReference>
<keyword evidence="3 8" id="KW-0349">Heme</keyword>
<feature type="binding site" description="axial binding residue" evidence="8">
    <location>
        <position position="486"/>
    </location>
    <ligand>
        <name>heme</name>
        <dbReference type="ChEBI" id="CHEBI:30413"/>
    </ligand>
    <ligandPart>
        <name>Fe</name>
        <dbReference type="ChEBI" id="CHEBI:18248"/>
    </ligandPart>
</feature>
<dbReference type="InterPro" id="IPR050479">
    <property type="entry name" value="CYP11_CYP27_families"/>
</dbReference>
<comment type="similarity">
    <text evidence="2 9">Belongs to the cytochrome P450 family.</text>
</comment>
<dbReference type="Proteomes" id="UP001168821">
    <property type="component" value="Unassembled WGS sequence"/>
</dbReference>
<evidence type="ECO:0000313" key="11">
    <source>
        <dbReference type="EMBL" id="KAJ3649417.1"/>
    </source>
</evidence>
<keyword evidence="7 9" id="KW-0503">Monooxygenase</keyword>
<keyword evidence="12" id="KW-1185">Reference proteome</keyword>
<dbReference type="GO" id="GO:0020037">
    <property type="term" value="F:heme binding"/>
    <property type="evidence" value="ECO:0007669"/>
    <property type="project" value="InterPro"/>
</dbReference>
<dbReference type="PANTHER" id="PTHR24279">
    <property type="entry name" value="CYTOCHROME P450"/>
    <property type="match status" value="1"/>
</dbReference>
<sequence length="539" mass="61552">MITTNLLKNVTSKTPKLFMSTSAESIAFEKKLEHYRNLNAADTADTKPPGWDEAKPFKSIPGPRSFPLVGNIWRLMLPLFRGQDILEVHKGLYKEFGDIFVLKGMAGSWIKEIVTLYNPKDFETLARNEGVWPIRKNQPSLDYYQKIRTNLFSGIALVGQQREDWFKFRTIVNPIMMQPKNIAQYTDKMNLVADELVENIKYLATQNKDGEMPSDFKNELYKWALESVAVVTLDTHLGCLKQGLKPDAEPEKMIYSATQFFDLMYKLDILPSVWKLVSTKDWKKFVGVLDFMIQTNIKYINRALDKLEKEEVDTENEIKSVLQQLLKKDRKVAISMAISMMVAGIDTTGRVLGAGLYFLAKNPDKQIKLREEAISLLKTKETPITKEVLAKAPYLRAVVKEVTRLAPIGIGNFRTTVKDIILGGYQIPKGTDVLTSNLILCSMDEHYPKAKEFLPERWLTTTSPELSHKSANPFVFAPFGHGSRSCIGRRLANLELHVAFLKMIRNFDMRWEHEDMTFATTTLYGIAKPLKLRVKPLDQ</sequence>
<dbReference type="PROSITE" id="PS00086">
    <property type="entry name" value="CYTOCHROME_P450"/>
    <property type="match status" value="1"/>
</dbReference>
<dbReference type="Pfam" id="PF00067">
    <property type="entry name" value="p450"/>
    <property type="match status" value="1"/>
</dbReference>
<organism evidence="11 12">
    <name type="scientific">Zophobas morio</name>
    <dbReference type="NCBI Taxonomy" id="2755281"/>
    <lineage>
        <taxon>Eukaryota</taxon>
        <taxon>Metazoa</taxon>
        <taxon>Ecdysozoa</taxon>
        <taxon>Arthropoda</taxon>
        <taxon>Hexapoda</taxon>
        <taxon>Insecta</taxon>
        <taxon>Pterygota</taxon>
        <taxon>Neoptera</taxon>
        <taxon>Endopterygota</taxon>
        <taxon>Coleoptera</taxon>
        <taxon>Polyphaga</taxon>
        <taxon>Cucujiformia</taxon>
        <taxon>Tenebrionidae</taxon>
        <taxon>Zophobas</taxon>
    </lineage>
</organism>
<comment type="cofactor">
    <cofactor evidence="1 8">
        <name>heme</name>
        <dbReference type="ChEBI" id="CHEBI:30413"/>
    </cofactor>
</comment>
<dbReference type="GO" id="GO:0004497">
    <property type="term" value="F:monooxygenase activity"/>
    <property type="evidence" value="ECO:0007669"/>
    <property type="project" value="UniProtKB-KW"/>
</dbReference>
<keyword evidence="4 8" id="KW-0479">Metal-binding</keyword>
<dbReference type="EMBL" id="JALNTZ010000006">
    <property type="protein sequence ID" value="KAJ3649417.1"/>
    <property type="molecule type" value="Genomic_DNA"/>
</dbReference>
<keyword evidence="5 9" id="KW-0560">Oxidoreductase</keyword>
<evidence type="ECO:0000256" key="2">
    <source>
        <dbReference type="ARBA" id="ARBA00010617"/>
    </source>
</evidence>
<dbReference type="AlphaFoldDB" id="A0AA38MB42"/>
<evidence type="ECO:0000256" key="5">
    <source>
        <dbReference type="ARBA" id="ARBA00023002"/>
    </source>
</evidence>
<evidence type="ECO:0000256" key="8">
    <source>
        <dbReference type="PIRSR" id="PIRSR602401-1"/>
    </source>
</evidence>
<feature type="coiled-coil region" evidence="10">
    <location>
        <begin position="297"/>
        <end position="324"/>
    </location>
</feature>
<dbReference type="SUPFAM" id="SSF48264">
    <property type="entry name" value="Cytochrome P450"/>
    <property type="match status" value="1"/>
</dbReference>
<dbReference type="InterPro" id="IPR017972">
    <property type="entry name" value="Cyt_P450_CS"/>
</dbReference>
<dbReference type="GO" id="GO:0005506">
    <property type="term" value="F:iron ion binding"/>
    <property type="evidence" value="ECO:0007669"/>
    <property type="project" value="InterPro"/>
</dbReference>
<dbReference type="PRINTS" id="PR00385">
    <property type="entry name" value="P450"/>
</dbReference>
<evidence type="ECO:0000256" key="3">
    <source>
        <dbReference type="ARBA" id="ARBA00022617"/>
    </source>
</evidence>
<dbReference type="InterPro" id="IPR001128">
    <property type="entry name" value="Cyt_P450"/>
</dbReference>
<dbReference type="InterPro" id="IPR036396">
    <property type="entry name" value="Cyt_P450_sf"/>
</dbReference>
<dbReference type="GO" id="GO:0016705">
    <property type="term" value="F:oxidoreductase activity, acting on paired donors, with incorporation or reduction of molecular oxygen"/>
    <property type="evidence" value="ECO:0007669"/>
    <property type="project" value="InterPro"/>
</dbReference>
<comment type="caution">
    <text evidence="11">The sequence shown here is derived from an EMBL/GenBank/DDBJ whole genome shotgun (WGS) entry which is preliminary data.</text>
</comment>
<dbReference type="FunFam" id="1.10.630.10:FF:000006">
    <property type="entry name" value="Cytochrome P450 302a1, mitochondrial"/>
    <property type="match status" value="1"/>
</dbReference>
<name>A0AA38MB42_9CUCU</name>
<evidence type="ECO:0000256" key="7">
    <source>
        <dbReference type="ARBA" id="ARBA00023033"/>
    </source>
</evidence>
<proteinExistence type="inferred from homology"/>
<evidence type="ECO:0000256" key="6">
    <source>
        <dbReference type="ARBA" id="ARBA00023004"/>
    </source>
</evidence>
<evidence type="ECO:0000256" key="9">
    <source>
        <dbReference type="RuleBase" id="RU000461"/>
    </source>
</evidence>
<reference evidence="11" key="1">
    <citation type="journal article" date="2023" name="G3 (Bethesda)">
        <title>Whole genome assemblies of Zophobas morio and Tenebrio molitor.</title>
        <authorList>
            <person name="Kaur S."/>
            <person name="Stinson S.A."/>
            <person name="diCenzo G.C."/>
        </authorList>
    </citation>
    <scope>NUCLEOTIDE SEQUENCE</scope>
    <source>
        <strain evidence="11">QUZm001</strain>
    </source>
</reference>
<protein>
    <submittedName>
        <fullName evidence="11">Uncharacterized protein</fullName>
    </submittedName>
</protein>
<dbReference type="Gene3D" id="1.10.630.10">
    <property type="entry name" value="Cytochrome P450"/>
    <property type="match status" value="1"/>
</dbReference>